<dbReference type="InterPro" id="IPR000847">
    <property type="entry name" value="LysR_HTH_N"/>
</dbReference>
<keyword evidence="2" id="KW-0805">Transcription regulation</keyword>
<comment type="similarity">
    <text evidence="1">Belongs to the LysR transcriptional regulatory family.</text>
</comment>
<sequence length="295" mass="32110">MRNIDLDTLEIFQSVVACGGISHAARTLHRVPSNITTRIKQLEARLGVTLFHRQGRGLRLTQEGEVLLGYAERLLRLANEAEATLKTRRPQGTFRLGSLESAAGARLPPILARYHQDNPSVRVELLTAPTSALVSHLLNHDIEAAVVSQPFTAPGLERQALFEEELVLISARGHAPVRSPRDLGRTTLIAFAHGCSYRKRLEDWLATDAILPERVLEFASYPAIVACVAAGSGVALVPRSVLASLRATDDVMTHPLPAVLARNLTHLLWHPGTPSIAFARFRALLPTLEAVPALG</sequence>
<evidence type="ECO:0000256" key="3">
    <source>
        <dbReference type="ARBA" id="ARBA00023125"/>
    </source>
</evidence>
<dbReference type="InterPro" id="IPR005119">
    <property type="entry name" value="LysR_subst-bd"/>
</dbReference>
<dbReference type="AlphaFoldDB" id="A0A944HDP9"/>
<evidence type="ECO:0000313" key="6">
    <source>
        <dbReference type="EMBL" id="MBT0963967.1"/>
    </source>
</evidence>
<dbReference type="Pfam" id="PF03466">
    <property type="entry name" value="LysR_substrate"/>
    <property type="match status" value="1"/>
</dbReference>
<evidence type="ECO:0000256" key="1">
    <source>
        <dbReference type="ARBA" id="ARBA00009437"/>
    </source>
</evidence>
<reference evidence="7" key="1">
    <citation type="journal article" date="2022" name="ISME J.">
        <title>Genetic and phylogenetic analysis of dissimilatory iodate-reducing bacteria identifies potential niches across the world's oceans.</title>
        <authorList>
            <person name="Reyes-Umana V."/>
            <person name="Henning Z."/>
            <person name="Lee K."/>
            <person name="Barnum T.P."/>
            <person name="Coates J.D."/>
        </authorList>
    </citation>
    <scope>NUCLEOTIDE SEQUENCE [LARGE SCALE GENOMIC DNA]</scope>
    <source>
        <strain evidence="7">IR12</strain>
    </source>
</reference>
<dbReference type="Gene3D" id="1.10.10.10">
    <property type="entry name" value="Winged helix-like DNA-binding domain superfamily/Winged helix DNA-binding domain"/>
    <property type="match status" value="1"/>
</dbReference>
<dbReference type="SUPFAM" id="SSF46785">
    <property type="entry name" value="Winged helix' DNA-binding domain"/>
    <property type="match status" value="1"/>
</dbReference>
<keyword evidence="4" id="KW-0804">Transcription</keyword>
<accession>A0A944HDP9</accession>
<dbReference type="GO" id="GO:0003700">
    <property type="term" value="F:DNA-binding transcription factor activity"/>
    <property type="evidence" value="ECO:0007669"/>
    <property type="project" value="InterPro"/>
</dbReference>
<dbReference type="Pfam" id="PF00126">
    <property type="entry name" value="HTH_1"/>
    <property type="match status" value="1"/>
</dbReference>
<dbReference type="EMBL" id="JAEKFT010000044">
    <property type="protein sequence ID" value="MBT0963967.1"/>
    <property type="molecule type" value="Genomic_DNA"/>
</dbReference>
<dbReference type="PANTHER" id="PTHR30126">
    <property type="entry name" value="HTH-TYPE TRANSCRIPTIONAL REGULATOR"/>
    <property type="match status" value="1"/>
</dbReference>
<proteinExistence type="inferred from homology"/>
<dbReference type="InterPro" id="IPR036390">
    <property type="entry name" value="WH_DNA-bd_sf"/>
</dbReference>
<evidence type="ECO:0000256" key="4">
    <source>
        <dbReference type="ARBA" id="ARBA00023163"/>
    </source>
</evidence>
<dbReference type="Proteomes" id="UP000694660">
    <property type="component" value="Unassembled WGS sequence"/>
</dbReference>
<keyword evidence="7" id="KW-1185">Reference proteome</keyword>
<dbReference type="GO" id="GO:0000976">
    <property type="term" value="F:transcription cis-regulatory region binding"/>
    <property type="evidence" value="ECO:0007669"/>
    <property type="project" value="TreeGrafter"/>
</dbReference>
<evidence type="ECO:0000313" key="7">
    <source>
        <dbReference type="Proteomes" id="UP000694660"/>
    </source>
</evidence>
<dbReference type="PANTHER" id="PTHR30126:SF40">
    <property type="entry name" value="HTH-TYPE TRANSCRIPTIONAL REGULATOR GLTR"/>
    <property type="match status" value="1"/>
</dbReference>
<feature type="domain" description="HTH lysR-type" evidence="5">
    <location>
        <begin position="4"/>
        <end position="61"/>
    </location>
</feature>
<dbReference type="PROSITE" id="PS50931">
    <property type="entry name" value="HTH_LYSR"/>
    <property type="match status" value="1"/>
</dbReference>
<gene>
    <name evidence="6" type="ORF">I8J34_22535</name>
</gene>
<dbReference type="FunFam" id="1.10.10.10:FF:000001">
    <property type="entry name" value="LysR family transcriptional regulator"/>
    <property type="match status" value="1"/>
</dbReference>
<keyword evidence="3" id="KW-0238">DNA-binding</keyword>
<dbReference type="Gene3D" id="3.40.190.10">
    <property type="entry name" value="Periplasmic binding protein-like II"/>
    <property type="match status" value="2"/>
</dbReference>
<protein>
    <submittedName>
        <fullName evidence="6">LysR family transcriptional regulator</fullName>
    </submittedName>
</protein>
<organism evidence="6 7">
    <name type="scientific">Denitromonas iodatirespirans</name>
    <dbReference type="NCBI Taxonomy" id="2795389"/>
    <lineage>
        <taxon>Bacteria</taxon>
        <taxon>Pseudomonadati</taxon>
        <taxon>Pseudomonadota</taxon>
        <taxon>Betaproteobacteria</taxon>
        <taxon>Rhodocyclales</taxon>
        <taxon>Zoogloeaceae</taxon>
        <taxon>Denitromonas</taxon>
    </lineage>
</organism>
<name>A0A944HDP9_DENI1</name>
<dbReference type="CDD" id="cd08442">
    <property type="entry name" value="PBP2_YofA_SoxR_like"/>
    <property type="match status" value="1"/>
</dbReference>
<dbReference type="RefSeq" id="WP_214363891.1">
    <property type="nucleotide sequence ID" value="NZ_JAEKFT010000044.1"/>
</dbReference>
<comment type="caution">
    <text evidence="6">The sequence shown here is derived from an EMBL/GenBank/DDBJ whole genome shotgun (WGS) entry which is preliminary data.</text>
</comment>
<dbReference type="SUPFAM" id="SSF53850">
    <property type="entry name" value="Periplasmic binding protein-like II"/>
    <property type="match status" value="1"/>
</dbReference>
<dbReference type="InterPro" id="IPR036388">
    <property type="entry name" value="WH-like_DNA-bd_sf"/>
</dbReference>
<evidence type="ECO:0000256" key="2">
    <source>
        <dbReference type="ARBA" id="ARBA00023015"/>
    </source>
</evidence>
<evidence type="ECO:0000259" key="5">
    <source>
        <dbReference type="PROSITE" id="PS50931"/>
    </source>
</evidence>